<name>A0ABR2YTK2_9CHLO</name>
<dbReference type="Pfam" id="PF14225">
    <property type="entry name" value="MOR2-PAG1_C"/>
    <property type="match status" value="2"/>
</dbReference>
<dbReference type="Proteomes" id="UP001491310">
    <property type="component" value="Unassembled WGS sequence"/>
</dbReference>
<sequence length="2102" mass="230777">MAGHYFLPPVADTLLLQFKTIAKGRVDLASPQDRGEVVTDPVYGKVLAGLHLVSRYAAIPLLDALLTWRKESLKAAARAPELVVLRKRLAVETVFLEATLQLVAPESSLLSDGQANAVEILVFDWVLHAEKFVDSKHSELLKARERVTRLCAEIIGALSRTRLVAISNRFFKELDQRLRVDASSARQEILQMCEGMHCIRLPTSTNAEVSAATDFLNRMHPLRHVAPVRKSQVQHAICELLCAILKPNAVEDRPRGLAGELDPKALSVWFSTLVNMRSEIASWTARASKHAGVGYPLVTVLLCLEDAPSFGQFVDTLVDNLHRQLKDKLLRTLILDCLSLTVRTYLRQQPADGRGGRSRSDAWLARTTKPIMVNVRKGNFQFSEQQDLVREICCVVADAAPEYGIGALIMDLLSVDASSWDALMIGLRALLCVLLAVPSRKAGMPFVTEHEPWTRQGSYSGDLLAAVRQGEFPLAAYGTPDLAKPLARSLSRILINCHALFGSYRLFIPGRTLTEAIPKERAGGLPVFAVALRCVPYLIPEHWEGSKLADELPGYTIHADPAVQQAAADVLRRSMRARPKLRNSLLLGMAAFASRLPEDYPEALRASILLLDALVHEWLEILEEGGVPSGGSPGSPPPVPDLARLEGFAVCFLCSTDPDVRRSSWDLLSSVRRLHSTLTSEDDEPTVYMMDILEEAGPDIARRCYWDFGKWSDLWRVWRPVGSERPSRDAAVGLPEMMRRALMYDDSVRWARCLAEVMRTASVMCPASPRAAYTEIVCRLQAMMYRDSSGRIVQLADASGDTWKADLTRTYAMVSCACPPPAPSPQLPPPSLSHRELFRLILQNIRTGPDPVQQAAVLALGSCNPGCVSILLEEMQGMGEDPTAERAKVRSRPRREEVRVAVAQVHRLLADNLAPGSLRASPADCAKFVDFVLDTLKFLNSSSSEAYQDLLLLRYCLCSVARALARELASAQPNAFSTHIRRTLFFAFSSWTEEGSIPGRHRGEIAKYIAVAKGRVKDPDSARALEAEMQESVEYLDVNAALAMADMLLGPAFDLEAKRPQGRVFSWVDRMLRAANTGTPTGASPLNFRSMGPSREATGRTALLNFLSSNHDVLSVCVDQCYSKDASVAKAYFQVLTEVYMTREIEVQPHTLLSLILCKLGDSSLEVRNDALQLLDALSSRVWKEAGNTVASVRPGTPLLPGQILHASPHAAVVIGALQDSFQDFQLRLSSKLARDHPELSEALCVELMTRQLEGSGSPGSPQLQHQVLSVLAPWMQNLSFAARWEGNWSEQLLRSMYYLTWQHAGAFPGGVERLWSTVAANKRNVIPILDFLIARGLQEAQEPHLQDMESVLGHFTVGKRIALYMARVLPQHTIDHLAYETAQLLHEEDPDTASPSKGADRAPKAYEFHHAKPVLSRRDASYTAAALQERATSHQRASVPHASATASGHFRRVSDLLRSARMGSDISNHSGSFTCSINDSAMRPNSASYSLASHKGSDVLHNSIQPRTGLSRPEMAMCLLAEVAYEHDEDLREHVPLLLQALLVVQDSPEPIVYQHAQQALLNILYSLSTRHLESALGQDGFQAQQEQVGRLIKYLQAMRGQQLWPYEEVSLTRTRIPSANALKALVTSLVEALSFEEELRERWAAEALRWLLHCSSHHLAERSHQVYRALRPSASGDACVSLLSCLHKCLLSPAPTSLHTAVEVCFTLQVMIEGMDGGRLVFFPQLLIACLAGLCTSFVHIFSLLLDLLSQVLKRLDLNDSTVQSVLLACAPALEDPPSLQELGSDGEAELAWELGSFLSQDLQLLAVQQLLLKGLFKPETEISTIQVLTLVADQVAATPQLPRHGVVTSLTAMHGLDGRHLAQEGLSAVLGDVRAQLALSLSALLPWLCVHFRGSPHSNLAAVCIAAHAGACVAVGLPDLGRSLSLLSPDTMTDVADLLSLIAPSFTTAFFPRFGRLVLERLMEALTEGGEGTLQTAALRTLRSIFEAPTLELGAPAHTLSDSQLFYPVAALLESHRSAQALEVLDAVMGYAARQRAAGADLAEATQQPPLLSWPRCIDDDVAEGERAAEALGRVVEEWQGRKMARSRIMPFMEAGQAR</sequence>
<dbReference type="Pfam" id="PF14228">
    <property type="entry name" value="MOR2-PAG1_mid"/>
    <property type="match status" value="2"/>
</dbReference>
<evidence type="ECO:0000259" key="4">
    <source>
        <dbReference type="Pfam" id="PF14228"/>
    </source>
</evidence>
<dbReference type="SUPFAM" id="SSF48371">
    <property type="entry name" value="ARM repeat"/>
    <property type="match status" value="2"/>
</dbReference>
<reference evidence="5 6" key="1">
    <citation type="journal article" date="2024" name="Nat. Commun.">
        <title>Phylogenomics reveals the evolutionary origins of lichenization in chlorophyte algae.</title>
        <authorList>
            <person name="Puginier C."/>
            <person name="Libourel C."/>
            <person name="Otte J."/>
            <person name="Skaloud P."/>
            <person name="Haon M."/>
            <person name="Grisel S."/>
            <person name="Petersen M."/>
            <person name="Berrin J.G."/>
            <person name="Delaux P.M."/>
            <person name="Dal Grande F."/>
            <person name="Keller J."/>
        </authorList>
    </citation>
    <scope>NUCLEOTIDE SEQUENCE [LARGE SCALE GENOMIC DNA]</scope>
    <source>
        <strain evidence="5 6">SAG 216-7</strain>
    </source>
</reference>
<feature type="domain" description="Cell morphogenesis central region" evidence="4">
    <location>
        <begin position="1466"/>
        <end position="1700"/>
    </location>
</feature>
<protein>
    <recommendedName>
        <fullName evidence="7">ARM repeat-containing protein</fullName>
    </recommendedName>
</protein>
<dbReference type="InterPro" id="IPR016024">
    <property type="entry name" value="ARM-type_fold"/>
</dbReference>
<dbReference type="EMBL" id="JALJOT010000005">
    <property type="protein sequence ID" value="KAK9915187.1"/>
    <property type="molecule type" value="Genomic_DNA"/>
</dbReference>
<dbReference type="PANTHER" id="PTHR12295">
    <property type="entry name" value="FURRY-RELATED"/>
    <property type="match status" value="1"/>
</dbReference>
<dbReference type="Pfam" id="PF14222">
    <property type="entry name" value="MOR2-PAG1_N"/>
    <property type="match status" value="1"/>
</dbReference>
<feature type="domain" description="Cell morphogenesis protein C-terminal" evidence="3">
    <location>
        <begin position="1870"/>
        <end position="2032"/>
    </location>
</feature>
<dbReference type="InterPro" id="IPR029473">
    <property type="entry name" value="MOR2-PAG1_mid"/>
</dbReference>
<keyword evidence="6" id="KW-1185">Reference proteome</keyword>
<gene>
    <name evidence="5" type="ORF">WJX75_005825</name>
</gene>
<feature type="domain" description="Cell morphogenesis protein N-terminal" evidence="2">
    <location>
        <begin position="86"/>
        <end position="609"/>
    </location>
</feature>
<comment type="caution">
    <text evidence="5">The sequence shown here is derived from an EMBL/GenBank/DDBJ whole genome shotgun (WGS) entry which is preliminary data.</text>
</comment>
<evidence type="ECO:0000256" key="1">
    <source>
        <dbReference type="SAM" id="MobiDB-lite"/>
    </source>
</evidence>
<evidence type="ECO:0000259" key="2">
    <source>
        <dbReference type="Pfam" id="PF14222"/>
    </source>
</evidence>
<evidence type="ECO:0000313" key="6">
    <source>
        <dbReference type="Proteomes" id="UP001491310"/>
    </source>
</evidence>
<organism evidence="5 6">
    <name type="scientific">Coccomyxa subellipsoidea</name>
    <dbReference type="NCBI Taxonomy" id="248742"/>
    <lineage>
        <taxon>Eukaryota</taxon>
        <taxon>Viridiplantae</taxon>
        <taxon>Chlorophyta</taxon>
        <taxon>core chlorophytes</taxon>
        <taxon>Trebouxiophyceae</taxon>
        <taxon>Trebouxiophyceae incertae sedis</taxon>
        <taxon>Coccomyxaceae</taxon>
        <taxon>Coccomyxa</taxon>
    </lineage>
</organism>
<accession>A0ABR2YTK2</accession>
<evidence type="ECO:0000313" key="5">
    <source>
        <dbReference type="EMBL" id="KAK9915187.1"/>
    </source>
</evidence>
<feature type="domain" description="Cell morphogenesis central region" evidence="4">
    <location>
        <begin position="645"/>
        <end position="1400"/>
    </location>
</feature>
<proteinExistence type="predicted"/>
<feature type="region of interest" description="Disordered" evidence="1">
    <location>
        <begin position="1426"/>
        <end position="1446"/>
    </location>
</feature>
<evidence type="ECO:0008006" key="7">
    <source>
        <dbReference type="Google" id="ProtNLM"/>
    </source>
</evidence>
<dbReference type="InterPro" id="IPR025481">
    <property type="entry name" value="Cell_Morphogen_C"/>
</dbReference>
<evidence type="ECO:0000259" key="3">
    <source>
        <dbReference type="Pfam" id="PF14225"/>
    </source>
</evidence>
<dbReference type="InterPro" id="IPR025614">
    <property type="entry name" value="Cell_morpho_N"/>
</dbReference>
<dbReference type="PANTHER" id="PTHR12295:SF30">
    <property type="entry name" value="PROTEIN FURRY"/>
    <property type="match status" value="1"/>
</dbReference>
<feature type="domain" description="Cell morphogenesis protein C-terminal" evidence="3">
    <location>
        <begin position="1726"/>
        <end position="1832"/>
    </location>
</feature>
<dbReference type="InterPro" id="IPR039867">
    <property type="entry name" value="Furry/Tao3/Mor2"/>
</dbReference>